<dbReference type="EMBL" id="SPUK01000004">
    <property type="protein sequence ID" value="TQV98164.1"/>
    <property type="molecule type" value="Genomic_DNA"/>
</dbReference>
<comment type="caution">
    <text evidence="2">The sequence shown here is derived from an EMBL/GenBank/DDBJ whole genome shotgun (WGS) entry which is preliminary data.</text>
</comment>
<protein>
    <submittedName>
        <fullName evidence="2">Uncharacterized protein</fullName>
    </submittedName>
</protein>
<sequence>MGSWAGEGGNIRNGLVIGGSTRSGPGTGDQPRWRACCVWLASFNCNISKLQARHVAYRCRKQAALVPGQARNRGPASRVRLRTGDGEGQHPRLAELSKCRGEWGPERASNVWHALMRVEQVPVSRDDRKASLRRMHVSAVRQVMSRCARRQQQAARLCVYRGREAPT</sequence>
<proteinExistence type="predicted"/>
<organism evidence="2 3">
    <name type="scientific">Cordyceps javanica</name>
    <dbReference type="NCBI Taxonomy" id="43265"/>
    <lineage>
        <taxon>Eukaryota</taxon>
        <taxon>Fungi</taxon>
        <taxon>Dikarya</taxon>
        <taxon>Ascomycota</taxon>
        <taxon>Pezizomycotina</taxon>
        <taxon>Sordariomycetes</taxon>
        <taxon>Hypocreomycetidae</taxon>
        <taxon>Hypocreales</taxon>
        <taxon>Cordycipitaceae</taxon>
        <taxon>Cordyceps</taxon>
    </lineage>
</organism>
<accession>A0A545W3Z6</accession>
<evidence type="ECO:0000256" key="1">
    <source>
        <dbReference type="SAM" id="MobiDB-lite"/>
    </source>
</evidence>
<gene>
    <name evidence="2" type="ORF">IF1G_03907</name>
</gene>
<feature type="region of interest" description="Disordered" evidence="1">
    <location>
        <begin position="70"/>
        <end position="91"/>
    </location>
</feature>
<feature type="compositionally biased region" description="Basic and acidic residues" evidence="1">
    <location>
        <begin position="82"/>
        <end position="91"/>
    </location>
</feature>
<evidence type="ECO:0000313" key="3">
    <source>
        <dbReference type="Proteomes" id="UP000315783"/>
    </source>
</evidence>
<name>A0A545W3Z6_9HYPO</name>
<reference evidence="2 3" key="1">
    <citation type="journal article" date="2019" name="Appl. Microbiol. Biotechnol.">
        <title>Genome sequence of Isaria javanica and comparative genome analysis insights into family S53 peptidase evolution in fungal entomopathogens.</title>
        <authorList>
            <person name="Lin R."/>
            <person name="Zhang X."/>
            <person name="Xin B."/>
            <person name="Zou M."/>
            <person name="Gao Y."/>
            <person name="Qin F."/>
            <person name="Hu Q."/>
            <person name="Xie B."/>
            <person name="Cheng X."/>
        </authorList>
    </citation>
    <scope>NUCLEOTIDE SEQUENCE [LARGE SCALE GENOMIC DNA]</scope>
    <source>
        <strain evidence="2 3">IJ1G</strain>
    </source>
</reference>
<dbReference type="AlphaFoldDB" id="A0A545W3Z6"/>
<evidence type="ECO:0000313" key="2">
    <source>
        <dbReference type="EMBL" id="TQV98164.1"/>
    </source>
</evidence>
<dbReference type="Proteomes" id="UP000315783">
    <property type="component" value="Unassembled WGS sequence"/>
</dbReference>
<keyword evidence="3" id="KW-1185">Reference proteome</keyword>